<dbReference type="InterPro" id="IPR054542">
    <property type="entry name" value="Cys_met_metab_PP"/>
</dbReference>
<sequence length="388" mass="42176">MSTRKPATIAVRTGIESDTQHHAVVPPIYLSTNYGFPAFGEVPQYDYTRSGNPNRGLLEKALYELESGQGAVVTNCGTSALNLWVSAFLGPDDLIVAPHDCYGGTYRLFNTRAQKGDFQVAFVDQSDDAALEAALAKRPKLILLETPSNPLVRVVDIAKVCEKAKQSGTLVGVDNTFLTPVFQKPLELGADFVIHSTTKFINGHSDVIGGVVITKSVQHAEDLAWWGNCIGATGTPFDSYMTLRGIRTLGARMRVHEESSREILRYLQAQPLVRKIYHPSLPEHPGHEIAKKQQSGFGSMLSFEFAGSFEQLKYFVGQLSLFSLAESLGGVESLICHPASMTHRAMGEAALAEAGVSQQLLRLSVGLEDVSDLIADLDHAFTQAKEAL</sequence>
<dbReference type="GO" id="GO:0004123">
    <property type="term" value="F:cystathionine gamma-lyase activity"/>
    <property type="evidence" value="ECO:0007669"/>
    <property type="project" value="TreeGrafter"/>
</dbReference>
<dbReference type="EMBL" id="BATJ01000004">
    <property type="protein sequence ID" value="GAD66564.1"/>
    <property type="molecule type" value="Genomic_DNA"/>
</dbReference>
<keyword evidence="6" id="KW-1185">Reference proteome</keyword>
<comment type="caution">
    <text evidence="5">The sequence shown here is derived from an EMBL/GenBank/DDBJ whole genome shotgun (WGS) entry which is preliminary data.</text>
</comment>
<dbReference type="InterPro" id="IPR011821">
    <property type="entry name" value="O_succ_thio_ly"/>
</dbReference>
<dbReference type="GO" id="GO:0019343">
    <property type="term" value="P:cysteine biosynthetic process via cystathionine"/>
    <property type="evidence" value="ECO:0007669"/>
    <property type="project" value="TreeGrafter"/>
</dbReference>
<dbReference type="PIRSF" id="PIRSF001434">
    <property type="entry name" value="CGS"/>
    <property type="match status" value="1"/>
</dbReference>
<dbReference type="GO" id="GO:0003962">
    <property type="term" value="F:cystathionine gamma-synthase activity"/>
    <property type="evidence" value="ECO:0007669"/>
    <property type="project" value="TreeGrafter"/>
</dbReference>
<evidence type="ECO:0000313" key="5">
    <source>
        <dbReference type="EMBL" id="GAD66564.1"/>
    </source>
</evidence>
<dbReference type="RefSeq" id="WP_021704544.1">
    <property type="nucleotide sequence ID" value="NZ_BATJ01000004.1"/>
</dbReference>
<comment type="similarity">
    <text evidence="4">Belongs to the trans-sulfuration enzymes family.</text>
</comment>
<dbReference type="Proteomes" id="UP000016570">
    <property type="component" value="Unassembled WGS sequence"/>
</dbReference>
<dbReference type="InterPro" id="IPR015422">
    <property type="entry name" value="PyrdxlP-dep_Trfase_small"/>
</dbReference>
<dbReference type="eggNOG" id="COG0626">
    <property type="taxonomic scope" value="Bacteria"/>
</dbReference>
<protein>
    <submittedName>
        <fullName evidence="5">Cystathionine gamma-synthase</fullName>
    </submittedName>
</protein>
<reference evidence="5 6" key="1">
    <citation type="submission" date="2013-09" db="EMBL/GenBank/DDBJ databases">
        <title>Whole genome shotgun sequence of Vibrio proteolyticus NBRC 13287.</title>
        <authorList>
            <person name="Isaki S."/>
            <person name="Hosoyama A."/>
            <person name="Numata M."/>
            <person name="Hashimoto M."/>
            <person name="Hosoyama Y."/>
            <person name="Tsuchikane K."/>
            <person name="Noguchi M."/>
            <person name="Hirakata S."/>
            <person name="Ichikawa N."/>
            <person name="Ohji S."/>
            <person name="Yamazoe A."/>
            <person name="Fujita N."/>
        </authorList>
    </citation>
    <scope>NUCLEOTIDE SEQUENCE [LARGE SCALE GENOMIC DNA]</scope>
    <source>
        <strain evidence="5 6">NBRC 13287</strain>
    </source>
</reference>
<dbReference type="NCBIfam" id="NF006463">
    <property type="entry name" value="PRK08861.1"/>
    <property type="match status" value="1"/>
</dbReference>
<dbReference type="AlphaFoldDB" id="U3B9R5"/>
<dbReference type="InterPro" id="IPR015424">
    <property type="entry name" value="PyrdxlP-dep_Trfase"/>
</dbReference>
<evidence type="ECO:0000256" key="4">
    <source>
        <dbReference type="RuleBase" id="RU362118"/>
    </source>
</evidence>
<dbReference type="Pfam" id="PF01053">
    <property type="entry name" value="Cys_Met_Meta_PP"/>
    <property type="match status" value="1"/>
</dbReference>
<dbReference type="NCBIfam" id="TIGR02080">
    <property type="entry name" value="O_succ_thio_ly"/>
    <property type="match status" value="1"/>
</dbReference>
<dbReference type="SUPFAM" id="SSF53383">
    <property type="entry name" value="PLP-dependent transferases"/>
    <property type="match status" value="1"/>
</dbReference>
<evidence type="ECO:0000256" key="3">
    <source>
        <dbReference type="PIRSR" id="PIRSR001434-2"/>
    </source>
</evidence>
<dbReference type="PROSITE" id="PS00868">
    <property type="entry name" value="CYS_MET_METAB_PP"/>
    <property type="match status" value="1"/>
</dbReference>
<dbReference type="PANTHER" id="PTHR11808">
    <property type="entry name" value="TRANS-SULFURATION ENZYME FAMILY MEMBER"/>
    <property type="match status" value="1"/>
</dbReference>
<dbReference type="GO" id="GO:0030170">
    <property type="term" value="F:pyridoxal phosphate binding"/>
    <property type="evidence" value="ECO:0007669"/>
    <property type="project" value="InterPro"/>
</dbReference>
<dbReference type="STRING" id="1219065.VPR01S_04_01690"/>
<evidence type="ECO:0000256" key="1">
    <source>
        <dbReference type="ARBA" id="ARBA00001933"/>
    </source>
</evidence>
<dbReference type="GO" id="GO:0005737">
    <property type="term" value="C:cytoplasm"/>
    <property type="evidence" value="ECO:0007669"/>
    <property type="project" value="TreeGrafter"/>
</dbReference>
<dbReference type="GO" id="GO:0019346">
    <property type="term" value="P:transsulfuration"/>
    <property type="evidence" value="ECO:0007669"/>
    <property type="project" value="InterPro"/>
</dbReference>
<evidence type="ECO:0000313" key="6">
    <source>
        <dbReference type="Proteomes" id="UP000016570"/>
    </source>
</evidence>
<accession>U3B9R5</accession>
<keyword evidence="2 3" id="KW-0663">Pyridoxal phosphate</keyword>
<feature type="modified residue" description="N6-(pyridoxal phosphate)lysine" evidence="3">
    <location>
        <position position="199"/>
    </location>
</feature>
<dbReference type="FunFam" id="3.40.640.10:FF:000038">
    <property type="entry name" value="Cystathionine gamma-synthase"/>
    <property type="match status" value="1"/>
</dbReference>
<gene>
    <name evidence="5" type="primary">metB</name>
    <name evidence="5" type="ORF">VPR01S_04_01690</name>
</gene>
<proteinExistence type="inferred from homology"/>
<evidence type="ECO:0000256" key="2">
    <source>
        <dbReference type="ARBA" id="ARBA00022898"/>
    </source>
</evidence>
<comment type="cofactor">
    <cofactor evidence="1 4">
        <name>pyridoxal 5'-phosphate</name>
        <dbReference type="ChEBI" id="CHEBI:597326"/>
    </cofactor>
</comment>
<dbReference type="GO" id="GO:0009086">
    <property type="term" value="P:methionine biosynthetic process"/>
    <property type="evidence" value="ECO:0007669"/>
    <property type="project" value="UniProtKB-ARBA"/>
</dbReference>
<dbReference type="InterPro" id="IPR000277">
    <property type="entry name" value="Cys/Met-Metab_PyrdxlP-dep_enz"/>
</dbReference>
<dbReference type="CDD" id="cd00614">
    <property type="entry name" value="CGS_like"/>
    <property type="match status" value="1"/>
</dbReference>
<dbReference type="InterPro" id="IPR015421">
    <property type="entry name" value="PyrdxlP-dep_Trfase_major"/>
</dbReference>
<organism evidence="5 6">
    <name type="scientific">Vibrio proteolyticus NBRC 13287</name>
    <dbReference type="NCBI Taxonomy" id="1219065"/>
    <lineage>
        <taxon>Bacteria</taxon>
        <taxon>Pseudomonadati</taxon>
        <taxon>Pseudomonadota</taxon>
        <taxon>Gammaproteobacteria</taxon>
        <taxon>Vibrionales</taxon>
        <taxon>Vibrionaceae</taxon>
        <taxon>Vibrio</taxon>
    </lineage>
</organism>
<dbReference type="FunFam" id="3.90.1150.10:FF:000033">
    <property type="entry name" value="Cystathionine gamma-synthase"/>
    <property type="match status" value="1"/>
</dbReference>
<name>U3B9R5_VIBPR</name>
<dbReference type="PANTHER" id="PTHR11808:SF75">
    <property type="entry name" value="CYSTATHIONINE GAMMA-SYNTHASE"/>
    <property type="match status" value="1"/>
</dbReference>
<dbReference type="Gene3D" id="3.40.640.10">
    <property type="entry name" value="Type I PLP-dependent aspartate aminotransferase-like (Major domain)"/>
    <property type="match status" value="1"/>
</dbReference>
<dbReference type="Gene3D" id="3.90.1150.10">
    <property type="entry name" value="Aspartate Aminotransferase, domain 1"/>
    <property type="match status" value="1"/>
</dbReference>